<name>C5KE91_PERM5</name>
<feature type="non-terminal residue" evidence="1">
    <location>
        <position position="110"/>
    </location>
</feature>
<protein>
    <submittedName>
        <fullName evidence="1">Uncharacterized protein</fullName>
    </submittedName>
</protein>
<keyword evidence="2" id="KW-1185">Reference proteome</keyword>
<dbReference type="GeneID" id="9053426"/>
<gene>
    <name evidence="1" type="ORF">Pmar_PMAR005030</name>
</gene>
<reference evidence="1 2" key="1">
    <citation type="submission" date="2008-07" db="EMBL/GenBank/DDBJ databases">
        <authorList>
            <person name="El-Sayed N."/>
            <person name="Caler E."/>
            <person name="Inman J."/>
            <person name="Amedeo P."/>
            <person name="Hass B."/>
            <person name="Wortman J."/>
        </authorList>
    </citation>
    <scope>NUCLEOTIDE SEQUENCE [LARGE SCALE GENOMIC DNA]</scope>
    <source>
        <strain evidence="2">ATCC 50983 / TXsc</strain>
    </source>
</reference>
<organism evidence="2">
    <name type="scientific">Perkinsus marinus (strain ATCC 50983 / TXsc)</name>
    <dbReference type="NCBI Taxonomy" id="423536"/>
    <lineage>
        <taxon>Eukaryota</taxon>
        <taxon>Sar</taxon>
        <taxon>Alveolata</taxon>
        <taxon>Perkinsozoa</taxon>
        <taxon>Perkinsea</taxon>
        <taxon>Perkinsida</taxon>
        <taxon>Perkinsidae</taxon>
        <taxon>Perkinsus</taxon>
    </lineage>
</organism>
<dbReference type="EMBL" id="GG672265">
    <property type="protein sequence ID" value="EER17201.1"/>
    <property type="molecule type" value="Genomic_DNA"/>
</dbReference>
<evidence type="ECO:0000313" key="1">
    <source>
        <dbReference type="EMBL" id="EER17201.1"/>
    </source>
</evidence>
<accession>C5KE91</accession>
<proteinExistence type="predicted"/>
<dbReference type="RefSeq" id="XP_002785405.1">
    <property type="nucleotide sequence ID" value="XM_002785359.1"/>
</dbReference>
<dbReference type="AlphaFoldDB" id="C5KE91"/>
<evidence type="ECO:0000313" key="2">
    <source>
        <dbReference type="Proteomes" id="UP000007800"/>
    </source>
</evidence>
<dbReference type="InParanoid" id="C5KE91"/>
<sequence>MRKRKYWQRLNCYRELNWFNLTEVGALYRAEKALWWHRDEEDPELPWVEMISEEAESGSGGQYNMLEVQSLTLDLPQSALYQEFLEVRLVKRVDRGWLKTEEEDEILGFG</sequence>
<dbReference type="Proteomes" id="UP000007800">
    <property type="component" value="Unassembled WGS sequence"/>
</dbReference>